<evidence type="ECO:0000313" key="1">
    <source>
        <dbReference type="EMBL" id="TKA81520.1"/>
    </source>
</evidence>
<name>A0A4U0XUX3_9PEZI</name>
<sequence length="71" mass="8201">MKSYTFGKGYRPHRFCPECSSSILIDFKDSDDETERDELAMNASLFKDINLEHASFTTFDGKNELDPPYEV</sequence>
<dbReference type="Proteomes" id="UP000309340">
    <property type="component" value="Unassembled WGS sequence"/>
</dbReference>
<evidence type="ECO:0000313" key="2">
    <source>
        <dbReference type="Proteomes" id="UP000309340"/>
    </source>
</evidence>
<proteinExistence type="predicted"/>
<gene>
    <name evidence="1" type="ORF">B0A55_02979</name>
</gene>
<comment type="caution">
    <text evidence="1">The sequence shown here is derived from an EMBL/GenBank/DDBJ whole genome shotgun (WGS) entry which is preliminary data.</text>
</comment>
<reference evidence="1 2" key="1">
    <citation type="submission" date="2017-03" db="EMBL/GenBank/DDBJ databases">
        <title>Genomes of endolithic fungi from Antarctica.</title>
        <authorList>
            <person name="Coleine C."/>
            <person name="Masonjones S."/>
            <person name="Stajich J.E."/>
        </authorList>
    </citation>
    <scope>NUCLEOTIDE SEQUENCE [LARGE SCALE GENOMIC DNA]</scope>
    <source>
        <strain evidence="1 2">CCFEE 5184</strain>
    </source>
</reference>
<dbReference type="EMBL" id="NAJQ01000050">
    <property type="protein sequence ID" value="TKA81520.1"/>
    <property type="molecule type" value="Genomic_DNA"/>
</dbReference>
<protein>
    <recommendedName>
        <fullName evidence="3">CENP-V/GFA domain-containing protein</fullName>
    </recommendedName>
</protein>
<accession>A0A4U0XUX3</accession>
<dbReference type="OrthoDB" id="2993351at2759"/>
<evidence type="ECO:0008006" key="3">
    <source>
        <dbReference type="Google" id="ProtNLM"/>
    </source>
</evidence>
<dbReference type="STRING" id="329884.A0A4U0XUX3"/>
<dbReference type="AlphaFoldDB" id="A0A4U0XUX3"/>
<dbReference type="Gene3D" id="2.170.150.70">
    <property type="match status" value="1"/>
</dbReference>
<keyword evidence="2" id="KW-1185">Reference proteome</keyword>
<organism evidence="1 2">
    <name type="scientific">Friedmanniomyces simplex</name>
    <dbReference type="NCBI Taxonomy" id="329884"/>
    <lineage>
        <taxon>Eukaryota</taxon>
        <taxon>Fungi</taxon>
        <taxon>Dikarya</taxon>
        <taxon>Ascomycota</taxon>
        <taxon>Pezizomycotina</taxon>
        <taxon>Dothideomycetes</taxon>
        <taxon>Dothideomycetidae</taxon>
        <taxon>Mycosphaerellales</taxon>
        <taxon>Teratosphaeriaceae</taxon>
        <taxon>Friedmanniomyces</taxon>
    </lineage>
</organism>